<dbReference type="HAMAP" id="MF_00170">
    <property type="entry name" value="Rib_5P_isom_A"/>
    <property type="match status" value="1"/>
</dbReference>
<gene>
    <name evidence="2 3" type="primary">rpiA</name>
    <name evidence="3" type="ORF">IMZ08_16205</name>
</gene>
<evidence type="ECO:0000313" key="3">
    <source>
        <dbReference type="EMBL" id="MBE4909596.1"/>
    </source>
</evidence>
<feature type="binding site" evidence="2">
    <location>
        <begin position="88"/>
        <end position="91"/>
    </location>
    <ligand>
        <name>substrate</name>
    </ligand>
</feature>
<comment type="catalytic activity">
    <reaction evidence="2">
        <text>aldehydo-D-ribose 5-phosphate = D-ribulose 5-phosphate</text>
        <dbReference type="Rhea" id="RHEA:14657"/>
        <dbReference type="ChEBI" id="CHEBI:58121"/>
        <dbReference type="ChEBI" id="CHEBI:58273"/>
        <dbReference type="EC" id="5.3.1.6"/>
    </reaction>
</comment>
<comment type="caution">
    <text evidence="3">The sequence shown here is derived from an EMBL/GenBank/DDBJ whole genome shotgun (WGS) entry which is preliminary data.</text>
</comment>
<dbReference type="SUPFAM" id="SSF100950">
    <property type="entry name" value="NagB/RpiA/CoA transferase-like"/>
    <property type="match status" value="1"/>
</dbReference>
<evidence type="ECO:0000256" key="1">
    <source>
        <dbReference type="ARBA" id="ARBA00023235"/>
    </source>
</evidence>
<feature type="binding site" evidence="2">
    <location>
        <position position="128"/>
    </location>
    <ligand>
        <name>substrate</name>
    </ligand>
</feature>
<dbReference type="PANTHER" id="PTHR43748">
    <property type="entry name" value="RIBOSE-5-PHOSPHATE ISOMERASE 3, CHLOROPLASTIC-RELATED"/>
    <property type="match status" value="1"/>
</dbReference>
<proteinExistence type="inferred from homology"/>
<comment type="pathway">
    <text evidence="2">Carbohydrate degradation; pentose phosphate pathway; D-ribose 5-phosphate from D-ribulose 5-phosphate (non-oxidative stage): step 1/1.</text>
</comment>
<evidence type="ECO:0000313" key="4">
    <source>
        <dbReference type="Proteomes" id="UP001516662"/>
    </source>
</evidence>
<dbReference type="NCBIfam" id="TIGR00021">
    <property type="entry name" value="rpiA"/>
    <property type="match status" value="1"/>
</dbReference>
<dbReference type="InterPro" id="IPR050262">
    <property type="entry name" value="Ribose-5P_isomerase"/>
</dbReference>
<dbReference type="SUPFAM" id="SSF75445">
    <property type="entry name" value="D-ribose-5-phosphate isomerase (RpiA), lid domain"/>
    <property type="match status" value="1"/>
</dbReference>
<name>A0ABR9QM68_9BACI</name>
<accession>A0ABR9QM68</accession>
<dbReference type="InterPro" id="IPR037171">
    <property type="entry name" value="NagB/RpiA_transferase-like"/>
</dbReference>
<dbReference type="InterPro" id="IPR004788">
    <property type="entry name" value="Ribose5P_isomerase_type_A"/>
</dbReference>
<organism evidence="3 4">
    <name type="scientific">Litchfieldia luteola</name>
    <dbReference type="NCBI Taxonomy" id="682179"/>
    <lineage>
        <taxon>Bacteria</taxon>
        <taxon>Bacillati</taxon>
        <taxon>Bacillota</taxon>
        <taxon>Bacilli</taxon>
        <taxon>Bacillales</taxon>
        <taxon>Bacillaceae</taxon>
        <taxon>Litchfieldia</taxon>
    </lineage>
</organism>
<dbReference type="Proteomes" id="UP001516662">
    <property type="component" value="Unassembled WGS sequence"/>
</dbReference>
<dbReference type="PANTHER" id="PTHR43748:SF3">
    <property type="entry name" value="RIBOSE-5-PHOSPHATE ISOMERASE 3, CHLOROPLASTIC-RELATED"/>
    <property type="match status" value="1"/>
</dbReference>
<feature type="binding site" evidence="2">
    <location>
        <begin position="33"/>
        <end position="36"/>
    </location>
    <ligand>
        <name>substrate</name>
    </ligand>
</feature>
<comment type="subunit">
    <text evidence="2">Homodimer.</text>
</comment>
<dbReference type="GO" id="GO:0004751">
    <property type="term" value="F:ribose-5-phosphate isomerase activity"/>
    <property type="evidence" value="ECO:0007669"/>
    <property type="project" value="UniProtKB-EC"/>
</dbReference>
<dbReference type="Gene3D" id="3.40.50.1360">
    <property type="match status" value="1"/>
</dbReference>
<dbReference type="EC" id="5.3.1.6" evidence="2"/>
<sequence>MKKNFEENQDQKRLVGEKAAEYIKDGMTVGLGSGSTVYWTLRKLGEMIQQGIKVSGIPSSKRTEGWANEFGIPLIDFKDVDYLDIAIDGADEVDTNLNLSKGGGGSLLREKLVDDYARKLIIVVDQSKMVNELGRFSLPVEIVPFGWEVTAERIAKLGCVPKLRMNENEIFITNNGNYIVDCQFKSIPNPAELHNQLKLLLGVVETGLFINMTDVVIVGGDNGIRVIEKNKTF</sequence>
<dbReference type="Pfam" id="PF06026">
    <property type="entry name" value="Rib_5-P_isom_A"/>
    <property type="match status" value="1"/>
</dbReference>
<dbReference type="NCBIfam" id="NF001924">
    <property type="entry name" value="PRK00702.1"/>
    <property type="match status" value="1"/>
</dbReference>
<comment type="similarity">
    <text evidence="2">Belongs to the ribose 5-phosphate isomerase family.</text>
</comment>
<evidence type="ECO:0000256" key="2">
    <source>
        <dbReference type="HAMAP-Rule" id="MF_00170"/>
    </source>
</evidence>
<dbReference type="InterPro" id="IPR020672">
    <property type="entry name" value="Ribose5P_isomerase_typA_subgr"/>
</dbReference>
<keyword evidence="4" id="KW-1185">Reference proteome</keyword>
<comment type="function">
    <text evidence="2">Catalyzes the reversible conversion of ribose-5-phosphate to ribulose 5-phosphate.</text>
</comment>
<dbReference type="Gene3D" id="3.30.70.260">
    <property type="match status" value="1"/>
</dbReference>
<reference evidence="3 4" key="1">
    <citation type="submission" date="2020-10" db="EMBL/GenBank/DDBJ databases">
        <title>Bacillus sp. HD4P25, an endophyte from a halophyte.</title>
        <authorList>
            <person name="Sun J.-Q."/>
        </authorList>
    </citation>
    <scope>NUCLEOTIDE SEQUENCE [LARGE SCALE GENOMIC DNA]</scope>
    <source>
        <strain evidence="3 4">YIM 93174</strain>
    </source>
</reference>
<protein>
    <recommendedName>
        <fullName evidence="2">Ribose-5-phosphate isomerase A</fullName>
        <ecNumber evidence="2">5.3.1.6</ecNumber>
    </recommendedName>
    <alternativeName>
        <fullName evidence="2">Phosphoriboisomerase A</fullName>
        <shortName evidence="2">PRI</shortName>
    </alternativeName>
</protein>
<feature type="active site" description="Proton acceptor" evidence="2">
    <location>
        <position position="110"/>
    </location>
</feature>
<dbReference type="CDD" id="cd01398">
    <property type="entry name" value="RPI_A"/>
    <property type="match status" value="1"/>
</dbReference>
<keyword evidence="1 2" id="KW-0413">Isomerase</keyword>
<feature type="binding site" evidence="2">
    <location>
        <begin position="101"/>
        <end position="104"/>
    </location>
    <ligand>
        <name>substrate</name>
    </ligand>
</feature>
<dbReference type="RefSeq" id="WP_193538398.1">
    <property type="nucleotide sequence ID" value="NZ_JADCLJ010000022.1"/>
</dbReference>
<dbReference type="EMBL" id="JADCLJ010000022">
    <property type="protein sequence ID" value="MBE4909596.1"/>
    <property type="molecule type" value="Genomic_DNA"/>
</dbReference>